<keyword evidence="1" id="KW-1133">Transmembrane helix</keyword>
<reference evidence="2 3" key="1">
    <citation type="submission" date="2021-02" db="EMBL/GenBank/DDBJ databases">
        <title>PHA producing bacteria isolated from coastal sediment in Guangdong, Shenzhen.</title>
        <authorList>
            <person name="Zheng W."/>
            <person name="Yu S."/>
            <person name="Huang Y."/>
        </authorList>
    </citation>
    <scope>NUCLEOTIDE SEQUENCE [LARGE SCALE GENOMIC DNA]</scope>
    <source>
        <strain evidence="2 3">TN21-5</strain>
    </source>
</reference>
<accession>A0ABS3BGA1</accession>
<sequence>MFTLRRKGNYQLQLTRSLTGAGRYDVELYLFTPHEGSLSSRALSEKRFYFSSLEHRLRLLGLPDQDRAAKADQSFTLLSPHYEIRQGSSLFQYRASLDRLRQQIETSGLSDELLKRALRLSEKFAQRLRKSAPEQSSQQRYYRLLDTCFSWNAEQFFLECMTLENYDALAPGLQASALEFLQQEALHRKTQDYTSNFKGTPTRIWNRMRLYHRILEYPLLLRTRVTELGEGTRKLVKAATTTLVMLLFTYLLFNIRDVGQTTLSLTLLLGIALIYAIRDLLRDDMINAVTLWLRRGKPRWKVRLSTPYTSRSAGQKKVWLDYRKARELPAKVREQAQRWTSNDEQQVICYRSALSLEKATFERDHLQDRISLDCEALCELVQPTTVKLYAWKDPEHTADGVKAHPIEKQHDYQLLLLCTEPGKEKNSAQRWQLRLSHAGIVQCKSKNAS</sequence>
<proteinExistence type="predicted"/>
<dbReference type="RefSeq" id="WP_206557869.1">
    <property type="nucleotide sequence ID" value="NZ_JAFKDB010000019.1"/>
</dbReference>
<protein>
    <recommendedName>
        <fullName evidence="4">SMODS-associated and fused to various effectors domain-containing protein</fullName>
    </recommendedName>
</protein>
<evidence type="ECO:0000313" key="3">
    <source>
        <dbReference type="Proteomes" id="UP000664344"/>
    </source>
</evidence>
<dbReference type="Proteomes" id="UP000664344">
    <property type="component" value="Unassembled WGS sequence"/>
</dbReference>
<keyword evidence="3" id="KW-1185">Reference proteome</keyword>
<evidence type="ECO:0000256" key="1">
    <source>
        <dbReference type="SAM" id="Phobius"/>
    </source>
</evidence>
<feature type="transmembrane region" description="Helical" evidence="1">
    <location>
        <begin position="259"/>
        <end position="277"/>
    </location>
</feature>
<name>A0ABS3BGA1_9GAMM</name>
<gene>
    <name evidence="2" type="ORF">JYP53_13260</name>
</gene>
<keyword evidence="1" id="KW-0472">Membrane</keyword>
<feature type="transmembrane region" description="Helical" evidence="1">
    <location>
        <begin position="235"/>
        <end position="253"/>
    </location>
</feature>
<keyword evidence="1" id="KW-0812">Transmembrane</keyword>
<comment type="caution">
    <text evidence="2">The sequence shown here is derived from an EMBL/GenBank/DDBJ whole genome shotgun (WGS) entry which is preliminary data.</text>
</comment>
<evidence type="ECO:0000313" key="2">
    <source>
        <dbReference type="EMBL" id="MBN7770868.1"/>
    </source>
</evidence>
<organism evidence="2 3">
    <name type="scientific">Marinobacter daepoensis</name>
    <dbReference type="NCBI Taxonomy" id="262077"/>
    <lineage>
        <taxon>Bacteria</taxon>
        <taxon>Pseudomonadati</taxon>
        <taxon>Pseudomonadota</taxon>
        <taxon>Gammaproteobacteria</taxon>
        <taxon>Pseudomonadales</taxon>
        <taxon>Marinobacteraceae</taxon>
        <taxon>Marinobacter</taxon>
    </lineage>
</organism>
<dbReference type="EMBL" id="JAFKDB010000019">
    <property type="protein sequence ID" value="MBN7770868.1"/>
    <property type="molecule type" value="Genomic_DNA"/>
</dbReference>
<evidence type="ECO:0008006" key="4">
    <source>
        <dbReference type="Google" id="ProtNLM"/>
    </source>
</evidence>